<dbReference type="InterPro" id="IPR019757">
    <property type="entry name" value="Pept_S26A_signal_pept_1_Lys-AS"/>
</dbReference>
<name>A0ABU7JS92_9NOCA</name>
<evidence type="ECO:0000256" key="2">
    <source>
        <dbReference type="ARBA" id="ARBA00004401"/>
    </source>
</evidence>
<dbReference type="SUPFAM" id="SSF51306">
    <property type="entry name" value="LexA/Signal peptidase"/>
    <property type="match status" value="1"/>
</dbReference>
<keyword evidence="10" id="KW-1185">Reference proteome</keyword>
<dbReference type="RefSeq" id="WP_330152314.1">
    <property type="nucleotide sequence ID" value="NZ_JAUZMZ010000060.1"/>
</dbReference>
<dbReference type="PROSITE" id="PS00760">
    <property type="entry name" value="SPASE_I_2"/>
    <property type="match status" value="1"/>
</dbReference>
<dbReference type="PANTHER" id="PTHR43390:SF1">
    <property type="entry name" value="CHLOROPLAST PROCESSING PEPTIDASE"/>
    <property type="match status" value="1"/>
</dbReference>
<dbReference type="PRINTS" id="PR00727">
    <property type="entry name" value="LEADERPTASE"/>
</dbReference>
<reference evidence="9 10" key="1">
    <citation type="submission" date="2023-08" db="EMBL/GenBank/DDBJ databases">
        <authorList>
            <person name="Girao M."/>
            <person name="Carvalho M.F."/>
        </authorList>
    </citation>
    <scope>NUCLEOTIDE SEQUENCE [LARGE SCALE GENOMIC DNA]</scope>
    <source>
        <strain evidence="9 10">CC-R104</strain>
    </source>
</reference>
<keyword evidence="5 6" id="KW-0378">Hydrolase</keyword>
<dbReference type="InterPro" id="IPR036286">
    <property type="entry name" value="LexA/Signal_pep-like_sf"/>
</dbReference>
<feature type="compositionally biased region" description="Low complexity" evidence="7">
    <location>
        <begin position="165"/>
        <end position="176"/>
    </location>
</feature>
<evidence type="ECO:0000256" key="1">
    <source>
        <dbReference type="ARBA" id="ARBA00000677"/>
    </source>
</evidence>
<evidence type="ECO:0000256" key="4">
    <source>
        <dbReference type="ARBA" id="ARBA00013208"/>
    </source>
</evidence>
<evidence type="ECO:0000313" key="10">
    <source>
        <dbReference type="Proteomes" id="UP001331936"/>
    </source>
</evidence>
<comment type="caution">
    <text evidence="9">The sequence shown here is derived from an EMBL/GenBank/DDBJ whole genome shotgun (WGS) entry which is preliminary data.</text>
</comment>
<dbReference type="Proteomes" id="UP001331936">
    <property type="component" value="Unassembled WGS sequence"/>
</dbReference>
<evidence type="ECO:0000256" key="5">
    <source>
        <dbReference type="ARBA" id="ARBA00022801"/>
    </source>
</evidence>
<evidence type="ECO:0000256" key="6">
    <source>
        <dbReference type="RuleBase" id="RU362042"/>
    </source>
</evidence>
<feature type="domain" description="Peptidase S26" evidence="8">
    <location>
        <begin position="9"/>
        <end position="129"/>
    </location>
</feature>
<keyword evidence="6" id="KW-0645">Protease</keyword>
<dbReference type="InterPro" id="IPR019533">
    <property type="entry name" value="Peptidase_S26"/>
</dbReference>
<dbReference type="CDD" id="cd06530">
    <property type="entry name" value="S26_SPase_I"/>
    <property type="match status" value="1"/>
</dbReference>
<comment type="similarity">
    <text evidence="3 6">Belongs to the peptidase S26 family.</text>
</comment>
<dbReference type="NCBIfam" id="TIGR02227">
    <property type="entry name" value="sigpep_I_bact"/>
    <property type="match status" value="1"/>
</dbReference>
<sequence>MTALPAWFTRVESDSMAPGLRDGQLVLTIAPRRKHRFRRGVIVAVDSREIGQRIVKRIIGLPGDRLRLDGSHVWVDEQLLDEPYASAATHRASFDVPAGHYFLLGDNRDASSDSRSWRQPYVSRSEIAGILLLLRSRQRRNGPDPAGRATRNAAEKDVRRAPSLRSTRASITARAR</sequence>
<dbReference type="GO" id="GO:0009003">
    <property type="term" value="F:signal peptidase activity"/>
    <property type="evidence" value="ECO:0007669"/>
    <property type="project" value="UniProtKB-EC"/>
</dbReference>
<dbReference type="InterPro" id="IPR000223">
    <property type="entry name" value="Pept_S26A_signal_pept_1"/>
</dbReference>
<comment type="catalytic activity">
    <reaction evidence="1 6">
        <text>Cleavage of hydrophobic, N-terminal signal or leader sequences from secreted and periplasmic proteins.</text>
        <dbReference type="EC" id="3.4.21.89"/>
    </reaction>
</comment>
<proteinExistence type="inferred from homology"/>
<accession>A0ABU7JS92</accession>
<evidence type="ECO:0000313" key="9">
    <source>
        <dbReference type="EMBL" id="MEE2032893.1"/>
    </source>
</evidence>
<evidence type="ECO:0000256" key="7">
    <source>
        <dbReference type="SAM" id="MobiDB-lite"/>
    </source>
</evidence>
<dbReference type="Gene3D" id="2.10.109.10">
    <property type="entry name" value="Umud Fragment, subunit A"/>
    <property type="match status" value="1"/>
</dbReference>
<gene>
    <name evidence="9" type="primary">lepB</name>
    <name evidence="9" type="ORF">Q8814_12340</name>
</gene>
<protein>
    <recommendedName>
        <fullName evidence="4 6">Signal peptidase I</fullName>
        <ecNumber evidence="4 6">3.4.21.89</ecNumber>
    </recommendedName>
</protein>
<organism evidence="9 10">
    <name type="scientific">Rhodococcus chondri</name>
    <dbReference type="NCBI Taxonomy" id="3065941"/>
    <lineage>
        <taxon>Bacteria</taxon>
        <taxon>Bacillati</taxon>
        <taxon>Actinomycetota</taxon>
        <taxon>Actinomycetes</taxon>
        <taxon>Mycobacteriales</taxon>
        <taxon>Nocardiaceae</taxon>
        <taxon>Rhodococcus</taxon>
    </lineage>
</organism>
<evidence type="ECO:0000259" key="8">
    <source>
        <dbReference type="Pfam" id="PF10502"/>
    </source>
</evidence>
<dbReference type="Pfam" id="PF10502">
    <property type="entry name" value="Peptidase_S26"/>
    <property type="match status" value="1"/>
</dbReference>
<comment type="subcellular location">
    <subcellularLocation>
        <location evidence="2">Cell membrane</location>
        <topology evidence="2">Single-pass type II membrane protein</topology>
    </subcellularLocation>
    <subcellularLocation>
        <location evidence="6">Membrane</location>
        <topology evidence="6">Single-pass type II membrane protein</topology>
    </subcellularLocation>
</comment>
<evidence type="ECO:0000256" key="3">
    <source>
        <dbReference type="ARBA" id="ARBA00009370"/>
    </source>
</evidence>
<dbReference type="EC" id="3.4.21.89" evidence="4 6"/>
<feature type="region of interest" description="Disordered" evidence="7">
    <location>
        <begin position="139"/>
        <end position="176"/>
    </location>
</feature>
<dbReference type="EMBL" id="JAUZMZ010000060">
    <property type="protein sequence ID" value="MEE2032893.1"/>
    <property type="molecule type" value="Genomic_DNA"/>
</dbReference>
<dbReference type="PANTHER" id="PTHR43390">
    <property type="entry name" value="SIGNAL PEPTIDASE I"/>
    <property type="match status" value="1"/>
</dbReference>